<dbReference type="PANTHER" id="PTHR31987">
    <property type="entry name" value="GLUTAMINASE A-RELATED"/>
    <property type="match status" value="1"/>
</dbReference>
<name>A0A6J3MHK8_9PEZI</name>
<organism evidence="3">
    <name type="scientific">Dissoconium aciculare CBS 342.82</name>
    <dbReference type="NCBI Taxonomy" id="1314786"/>
    <lineage>
        <taxon>Eukaryota</taxon>
        <taxon>Fungi</taxon>
        <taxon>Dikarya</taxon>
        <taxon>Ascomycota</taxon>
        <taxon>Pezizomycotina</taxon>
        <taxon>Dothideomycetes</taxon>
        <taxon>Dothideomycetidae</taxon>
        <taxon>Mycosphaerellales</taxon>
        <taxon>Dissoconiaceae</taxon>
        <taxon>Dissoconium</taxon>
    </lineage>
</organism>
<keyword evidence="2" id="KW-1185">Reference proteome</keyword>
<feature type="domain" description="Glutaminase A central" evidence="1">
    <location>
        <begin position="485"/>
        <end position="561"/>
    </location>
</feature>
<dbReference type="GeneID" id="54364516"/>
<protein>
    <recommendedName>
        <fullName evidence="1">Glutaminase A central domain-containing protein</fullName>
    </recommendedName>
</protein>
<sequence length="564" mass="62927">MDSLGWPSRDHVPLVLSSLFVANVSQVGFASDPETSTISTLLESLAGKYDASTTNLTYIISPANIPPVTPTCTLRQSIPESCLPILVEDHSNVDRSKNRTLVVEGGELKLKSWRVQRTHQQEFTGCNARAERAVSYFTAPAITRYDCGVAETTHQQFVQISCSQIAVDQLVRAIKEKEPVLAYSHVLKLSFASARGSAFSHFHDDTDLLLNFYFPDFNHAFSPAGTYSEQLGRDAYASGSDTYKDIVSLSARQVLGATVFSSIPNSLTLFLEKISSTDDYQPVDVVFSAFPFFLRKIPRWLAYLTKPLSERLLGGRYPDNYTMPNLGSHSSCRAGHTDGNDEYILQYGKHEGSQSMWSTLGEPMSVEEFHEQTDSASLFGSMYGLDDQYGEVTAGRKVCIIGIEAMSGLAVVIDAHDNKREKEGLSRDGGIAKLAYDFHDSWTFPRSLFSIALPRFHIDRDEVVQDRHRPSHQRPLIGHDKIIDNCIPRHVSTVRLKRYTTVLQKCSLPLDSRHLYTKSDWEFQAAVVACKGMRIQISSRASRWINETIASLPIIESYNIDGDG</sequence>
<dbReference type="Proteomes" id="UP000504637">
    <property type="component" value="Unplaced"/>
</dbReference>
<feature type="domain" description="Glutaminase A central" evidence="1">
    <location>
        <begin position="240"/>
        <end position="342"/>
    </location>
</feature>
<gene>
    <name evidence="3" type="ORF">K489DRAFT_391927</name>
</gene>
<dbReference type="OrthoDB" id="431715at2759"/>
<proteinExistence type="predicted"/>
<reference evidence="3" key="1">
    <citation type="submission" date="2020-01" db="EMBL/GenBank/DDBJ databases">
        <authorList>
            <consortium name="DOE Joint Genome Institute"/>
            <person name="Haridas S."/>
            <person name="Albert R."/>
            <person name="Binder M."/>
            <person name="Bloem J."/>
            <person name="Labutti K."/>
            <person name="Salamov A."/>
            <person name="Andreopoulos B."/>
            <person name="Baker S.E."/>
            <person name="Barry K."/>
            <person name="Bills G."/>
            <person name="Bluhm B.H."/>
            <person name="Cannon C."/>
            <person name="Castanera R."/>
            <person name="Culley D.E."/>
            <person name="Daum C."/>
            <person name="Ezra D."/>
            <person name="Gonzalez J.B."/>
            <person name="Henrissat B."/>
            <person name="Kuo A."/>
            <person name="Liang C."/>
            <person name="Lipzen A."/>
            <person name="Lutzoni F."/>
            <person name="Magnuson J."/>
            <person name="Mondo S."/>
            <person name="Nolan M."/>
            <person name="Ohm R."/>
            <person name="Pangilinan J."/>
            <person name="Park H.-J."/>
            <person name="Ramirez L."/>
            <person name="Alfaro M."/>
            <person name="Sun H."/>
            <person name="Tritt A."/>
            <person name="Yoshinaga Y."/>
            <person name="Zwiers L.-H."/>
            <person name="Turgeon B.G."/>
            <person name="Goodwin S.B."/>
            <person name="Spatafora J.W."/>
            <person name="Crous P.W."/>
            <person name="Grigoriev I.V."/>
        </authorList>
    </citation>
    <scope>NUCLEOTIDE SEQUENCE</scope>
    <source>
        <strain evidence="3">CBS 342.82</strain>
    </source>
</reference>
<reference evidence="3" key="3">
    <citation type="submission" date="2025-08" db="UniProtKB">
        <authorList>
            <consortium name="RefSeq"/>
        </authorList>
    </citation>
    <scope>IDENTIFICATION</scope>
    <source>
        <strain evidence="3">CBS 342.82</strain>
    </source>
</reference>
<evidence type="ECO:0000259" key="1">
    <source>
        <dbReference type="Pfam" id="PF16335"/>
    </source>
</evidence>
<dbReference type="PANTHER" id="PTHR31987:SF12">
    <property type="entry name" value="PUTATIVE (AFU_ORTHOLOGUE AFUA_3G10910)-RELATED"/>
    <property type="match status" value="1"/>
</dbReference>
<dbReference type="Pfam" id="PF16335">
    <property type="entry name" value="GtaA_6_Hairpin"/>
    <property type="match status" value="2"/>
</dbReference>
<evidence type="ECO:0000313" key="3">
    <source>
        <dbReference type="RefSeq" id="XP_033464477.1"/>
    </source>
</evidence>
<dbReference type="AlphaFoldDB" id="A0A6J3MHK8"/>
<evidence type="ECO:0000313" key="2">
    <source>
        <dbReference type="Proteomes" id="UP000504637"/>
    </source>
</evidence>
<dbReference type="InterPro" id="IPR052743">
    <property type="entry name" value="Glutaminase_GtaA"/>
</dbReference>
<dbReference type="InterPro" id="IPR032514">
    <property type="entry name" value="GtaA_central"/>
</dbReference>
<accession>A0A6J3MHK8</accession>
<dbReference type="RefSeq" id="XP_033464477.1">
    <property type="nucleotide sequence ID" value="XM_033606716.1"/>
</dbReference>
<reference evidence="3" key="2">
    <citation type="submission" date="2020-04" db="EMBL/GenBank/DDBJ databases">
        <authorList>
            <consortium name="NCBI Genome Project"/>
        </authorList>
    </citation>
    <scope>NUCLEOTIDE SEQUENCE</scope>
    <source>
        <strain evidence="3">CBS 342.82</strain>
    </source>
</reference>